<evidence type="ECO:0000313" key="4">
    <source>
        <dbReference type="Proteomes" id="UP000259273"/>
    </source>
</evidence>
<dbReference type="Gene3D" id="3.60.21.70">
    <property type="entry name" value="PhoD-like phosphatase"/>
    <property type="match status" value="1"/>
</dbReference>
<proteinExistence type="predicted"/>
<dbReference type="Proteomes" id="UP000259273">
    <property type="component" value="Unassembled WGS sequence"/>
</dbReference>
<accession>A0A3C1KQE6</accession>
<dbReference type="InterPro" id="IPR018946">
    <property type="entry name" value="PhoD-like_MPP"/>
</dbReference>
<feature type="region of interest" description="Disordered" evidence="1">
    <location>
        <begin position="57"/>
        <end position="79"/>
    </location>
</feature>
<gene>
    <name evidence="3" type="ORF">DCP75_13450</name>
</gene>
<dbReference type="EMBL" id="DMND01000181">
    <property type="protein sequence ID" value="HAN28703.1"/>
    <property type="molecule type" value="Genomic_DNA"/>
</dbReference>
<dbReference type="InterPro" id="IPR029052">
    <property type="entry name" value="Metallo-depent_PP-like"/>
</dbReference>
<dbReference type="SUPFAM" id="SSF56300">
    <property type="entry name" value="Metallo-dependent phosphatases"/>
    <property type="match status" value="1"/>
</dbReference>
<dbReference type="AlphaFoldDB" id="A0A3C1KQE6"/>
<organism evidence="3 4">
    <name type="scientific">Haliea salexigens</name>
    <dbReference type="NCBI Taxonomy" id="287487"/>
    <lineage>
        <taxon>Bacteria</taxon>
        <taxon>Pseudomonadati</taxon>
        <taxon>Pseudomonadota</taxon>
        <taxon>Gammaproteobacteria</taxon>
        <taxon>Cellvibrionales</taxon>
        <taxon>Halieaceae</taxon>
        <taxon>Haliea</taxon>
    </lineage>
</organism>
<dbReference type="InterPro" id="IPR038607">
    <property type="entry name" value="PhoD-like_sf"/>
</dbReference>
<feature type="domain" description="PhoD-like phosphatase metallophosphatase" evidence="2">
    <location>
        <begin position="9"/>
        <end position="348"/>
    </location>
</feature>
<reference evidence="3 4" key="1">
    <citation type="journal article" date="2018" name="Nat. Biotechnol.">
        <title>A standardized bacterial taxonomy based on genome phylogeny substantially revises the tree of life.</title>
        <authorList>
            <person name="Parks D.H."/>
            <person name="Chuvochina M."/>
            <person name="Waite D.W."/>
            <person name="Rinke C."/>
            <person name="Skarshewski A."/>
            <person name="Chaumeil P.A."/>
            <person name="Hugenholtz P."/>
        </authorList>
    </citation>
    <scope>NUCLEOTIDE SEQUENCE [LARGE SCALE GENOMIC DNA]</scope>
    <source>
        <strain evidence="3">UBA9158</strain>
    </source>
</reference>
<comment type="caution">
    <text evidence="3">The sequence shown here is derived from an EMBL/GenBank/DDBJ whole genome shotgun (WGS) entry which is preliminary data.</text>
</comment>
<dbReference type="PANTHER" id="PTHR43606:SF7">
    <property type="entry name" value="PHOSPHATASE, PUTATIVE (AFU_ORTHOLOGUE AFUA_6G08710)-RELATED"/>
    <property type="match status" value="1"/>
</dbReference>
<dbReference type="Pfam" id="PF09423">
    <property type="entry name" value="PhoD"/>
    <property type="match status" value="1"/>
</dbReference>
<evidence type="ECO:0000259" key="2">
    <source>
        <dbReference type="Pfam" id="PF09423"/>
    </source>
</evidence>
<name>A0A3C1KQE6_9GAMM</name>
<protein>
    <submittedName>
        <fullName evidence="3">Alkaline phosphatase</fullName>
    </submittedName>
</protein>
<evidence type="ECO:0000313" key="3">
    <source>
        <dbReference type="EMBL" id="HAN28703.1"/>
    </source>
</evidence>
<evidence type="ECO:0000256" key="1">
    <source>
        <dbReference type="SAM" id="MobiDB-lite"/>
    </source>
</evidence>
<dbReference type="STRING" id="1121937.GCA_000423125_02830"/>
<dbReference type="InterPro" id="IPR052900">
    <property type="entry name" value="Phospholipid_Metab_Enz"/>
</dbReference>
<dbReference type="PANTHER" id="PTHR43606">
    <property type="entry name" value="PHOSPHATASE, PUTATIVE (AFU_ORTHOLOGUE AFUA_6G08710)-RELATED"/>
    <property type="match status" value="1"/>
</dbReference>
<feature type="non-terminal residue" evidence="3">
    <location>
        <position position="1"/>
    </location>
</feature>
<sequence length="386" mass="42951">PDGYGGGIGAQLGRQHNPPREMVSLADCRLRHAQYKADAQSREMHAAHPLIPLWDDHESTNNPWQEGAENHQPATEGSWRTRRSASLKAWYEWMPVREPGLGEDPAAYWRHFRFGDLASLVTLETRHTGRAQQIDYDIPALLEMTPASAVAFLRDVVGAPGREMLSADMQAFAATALAESVSAARPWRLLGNQIPMARMSAPRLDAADMSYLKSRVSSENLQRAQYFQRLGELGLPLYLDPWDGYPRAREAFYQSCRDVGVNDLVVLTGDSHSFWQNALYDNGGRAMGVELGTTGITSPGDFLEFGTEGARRMDERLVSSNPEVLWTNGISNGYLRLRVTPERLQADFVKVSNILSREYHTGMLRSVVMSHSDSGLRYEVAGQSAG</sequence>